<dbReference type="GO" id="GO:0000774">
    <property type="term" value="F:adenyl-nucleotide exchange factor activity"/>
    <property type="evidence" value="ECO:0007669"/>
    <property type="project" value="InterPro"/>
</dbReference>
<dbReference type="KEGG" id="fli:Fleli_4064"/>
<sequence length="196" mass="22056">MNTNNHSDNDSTKNQTEENQNSEANTDTSAETNEETTAQADNSTEPDYQTELLELKDKHLRLYSEFDNFRRRTAKEKIEHTQLANKNIMAALIPVLDDFQRAEVSINQAEDQDSKADIAFDAIGILQKRFRSVLEQQGLKEMESPVGKPLDTDVHEAITTTPAPSEDLKGKIVDQVEKGYFLNDKVVRFAKVVVGA</sequence>
<dbReference type="SUPFAM" id="SSF51064">
    <property type="entry name" value="Head domain of nucleotide exchange factor GrpE"/>
    <property type="match status" value="1"/>
</dbReference>
<dbReference type="HOGENOM" id="CLU_057217_5_2_10"/>
<dbReference type="GO" id="GO:0042803">
    <property type="term" value="F:protein homodimerization activity"/>
    <property type="evidence" value="ECO:0007669"/>
    <property type="project" value="InterPro"/>
</dbReference>
<evidence type="ECO:0000256" key="5">
    <source>
        <dbReference type="SAM" id="MobiDB-lite"/>
    </source>
</evidence>
<dbReference type="PANTHER" id="PTHR21237">
    <property type="entry name" value="GRPE PROTEIN"/>
    <property type="match status" value="1"/>
</dbReference>
<evidence type="ECO:0000256" key="4">
    <source>
        <dbReference type="RuleBase" id="RU004478"/>
    </source>
</evidence>
<comment type="subcellular location">
    <subcellularLocation>
        <location evidence="3">Cytoplasm</location>
    </subcellularLocation>
</comment>
<dbReference type="CDD" id="cd00446">
    <property type="entry name" value="GrpE"/>
    <property type="match status" value="1"/>
</dbReference>
<evidence type="ECO:0000256" key="1">
    <source>
        <dbReference type="ARBA" id="ARBA00009054"/>
    </source>
</evidence>
<evidence type="ECO:0000256" key="2">
    <source>
        <dbReference type="ARBA" id="ARBA00023186"/>
    </source>
</evidence>
<proteinExistence type="inferred from homology"/>
<dbReference type="Gene3D" id="3.90.20.20">
    <property type="match status" value="1"/>
</dbReference>
<dbReference type="AlphaFoldDB" id="I4AQX5"/>
<keyword evidence="3" id="KW-0963">Cytoplasm</keyword>
<gene>
    <name evidence="3" type="primary">grpE</name>
    <name evidence="6" type="ordered locus">Fleli_4064</name>
</gene>
<evidence type="ECO:0000313" key="7">
    <source>
        <dbReference type="Proteomes" id="UP000006054"/>
    </source>
</evidence>
<dbReference type="Proteomes" id="UP000006054">
    <property type="component" value="Chromosome"/>
</dbReference>
<dbReference type="InterPro" id="IPR000740">
    <property type="entry name" value="GrpE"/>
</dbReference>
<dbReference type="Gene3D" id="2.30.22.10">
    <property type="entry name" value="Head domain of nucleotide exchange factor GrpE"/>
    <property type="match status" value="1"/>
</dbReference>
<dbReference type="GO" id="GO:0051082">
    <property type="term" value="F:unfolded protein binding"/>
    <property type="evidence" value="ECO:0007669"/>
    <property type="project" value="TreeGrafter"/>
</dbReference>
<dbReference type="GO" id="GO:0051087">
    <property type="term" value="F:protein-folding chaperone binding"/>
    <property type="evidence" value="ECO:0007669"/>
    <property type="project" value="InterPro"/>
</dbReference>
<evidence type="ECO:0000256" key="3">
    <source>
        <dbReference type="HAMAP-Rule" id="MF_01151"/>
    </source>
</evidence>
<name>I4AQX5_BERLS</name>
<comment type="similarity">
    <text evidence="1 3 4">Belongs to the GrpE family.</text>
</comment>
<keyword evidence="3 6" id="KW-0346">Stress response</keyword>
<keyword evidence="7" id="KW-1185">Reference proteome</keyword>
<dbReference type="RefSeq" id="WP_014799783.1">
    <property type="nucleotide sequence ID" value="NC_018018.1"/>
</dbReference>
<dbReference type="PRINTS" id="PR00773">
    <property type="entry name" value="GRPEPROTEIN"/>
</dbReference>
<comment type="subunit">
    <text evidence="3">Homodimer.</text>
</comment>
<evidence type="ECO:0000313" key="6">
    <source>
        <dbReference type="EMBL" id="AFM06360.1"/>
    </source>
</evidence>
<dbReference type="EMBL" id="CP003345">
    <property type="protein sequence ID" value="AFM06360.1"/>
    <property type="molecule type" value="Genomic_DNA"/>
</dbReference>
<accession>I4AQX5</accession>
<dbReference type="InterPro" id="IPR009012">
    <property type="entry name" value="GrpE_head"/>
</dbReference>
<protein>
    <recommendedName>
        <fullName evidence="3">Protein GrpE</fullName>
    </recommendedName>
    <alternativeName>
        <fullName evidence="3">HSP-70 cofactor</fullName>
    </alternativeName>
</protein>
<dbReference type="GO" id="GO:0005737">
    <property type="term" value="C:cytoplasm"/>
    <property type="evidence" value="ECO:0007669"/>
    <property type="project" value="UniProtKB-SubCell"/>
</dbReference>
<organism evidence="6 7">
    <name type="scientific">Bernardetia litoralis (strain ATCC 23117 / DSM 6794 / NBRC 15988 / NCIMB 1366 / Fx l1 / Sio-4)</name>
    <name type="common">Flexibacter litoralis</name>
    <dbReference type="NCBI Taxonomy" id="880071"/>
    <lineage>
        <taxon>Bacteria</taxon>
        <taxon>Pseudomonadati</taxon>
        <taxon>Bacteroidota</taxon>
        <taxon>Cytophagia</taxon>
        <taxon>Cytophagales</taxon>
        <taxon>Bernardetiaceae</taxon>
        <taxon>Bernardetia</taxon>
    </lineage>
</organism>
<dbReference type="PANTHER" id="PTHR21237:SF23">
    <property type="entry name" value="GRPE PROTEIN HOMOLOG, MITOCHONDRIAL"/>
    <property type="match status" value="1"/>
</dbReference>
<dbReference type="HAMAP" id="MF_01151">
    <property type="entry name" value="GrpE"/>
    <property type="match status" value="1"/>
</dbReference>
<dbReference type="eggNOG" id="COG0576">
    <property type="taxonomic scope" value="Bacteria"/>
</dbReference>
<dbReference type="Pfam" id="PF01025">
    <property type="entry name" value="GrpE"/>
    <property type="match status" value="1"/>
</dbReference>
<feature type="compositionally biased region" description="Polar residues" evidence="5">
    <location>
        <begin position="1"/>
        <end position="47"/>
    </location>
</feature>
<dbReference type="OrthoDB" id="9812586at2"/>
<dbReference type="InterPro" id="IPR013805">
    <property type="entry name" value="GrpE_CC"/>
</dbReference>
<dbReference type="GO" id="GO:0006457">
    <property type="term" value="P:protein folding"/>
    <property type="evidence" value="ECO:0007669"/>
    <property type="project" value="InterPro"/>
</dbReference>
<comment type="function">
    <text evidence="3">Participates actively in the response to hyperosmotic and heat shock by preventing the aggregation of stress-denatured proteins, in association with DnaK and GrpE. It is the nucleotide exchange factor for DnaK and may function as a thermosensor. Unfolded proteins bind initially to DnaJ; upon interaction with the DnaJ-bound protein, DnaK hydrolyzes its bound ATP, resulting in the formation of a stable complex. GrpE releases ADP from DnaK; ATP binding to DnaK triggers the release of the substrate protein, thus completing the reaction cycle. Several rounds of ATP-dependent interactions between DnaJ, DnaK and GrpE are required for fully efficient folding.</text>
</comment>
<dbReference type="PATRIC" id="fig|880071.3.peg.4064"/>
<dbReference type="STRING" id="880071.Fleli_4064"/>
<keyword evidence="2 3" id="KW-0143">Chaperone</keyword>
<reference evidence="7" key="1">
    <citation type="submission" date="2012-06" db="EMBL/GenBank/DDBJ databases">
        <title>The complete genome of Flexibacter litoralis DSM 6794.</title>
        <authorList>
            <person name="Lucas S."/>
            <person name="Copeland A."/>
            <person name="Lapidus A."/>
            <person name="Glavina del Rio T."/>
            <person name="Dalin E."/>
            <person name="Tice H."/>
            <person name="Bruce D."/>
            <person name="Goodwin L."/>
            <person name="Pitluck S."/>
            <person name="Peters L."/>
            <person name="Ovchinnikova G."/>
            <person name="Lu M."/>
            <person name="Kyrpides N."/>
            <person name="Mavromatis K."/>
            <person name="Ivanova N."/>
            <person name="Brettin T."/>
            <person name="Detter J.C."/>
            <person name="Han C."/>
            <person name="Larimer F."/>
            <person name="Land M."/>
            <person name="Hauser L."/>
            <person name="Markowitz V."/>
            <person name="Cheng J.-F."/>
            <person name="Hugenholtz P."/>
            <person name="Woyke T."/>
            <person name="Wu D."/>
            <person name="Spring S."/>
            <person name="Lang E."/>
            <person name="Kopitz M."/>
            <person name="Brambilla E."/>
            <person name="Klenk H.-P."/>
            <person name="Eisen J.A."/>
        </authorList>
    </citation>
    <scope>NUCLEOTIDE SEQUENCE [LARGE SCALE GENOMIC DNA]</scope>
    <source>
        <strain evidence="7">ATCC 23117 / DSM 6794 / NBRC 15988 / NCIMB 1366 / Sio-4</strain>
    </source>
</reference>
<dbReference type="SUPFAM" id="SSF58014">
    <property type="entry name" value="Coiled-coil domain of nucleotide exchange factor GrpE"/>
    <property type="match status" value="1"/>
</dbReference>
<feature type="region of interest" description="Disordered" evidence="5">
    <location>
        <begin position="1"/>
        <end position="48"/>
    </location>
</feature>